<accession>A0A2I6J1K0</accession>
<comment type="similarity">
    <text evidence="1">Belongs to the orthopoxvirus A47 protein family.</text>
</comment>
<name>A0A2I6J1K0_VACCV</name>
<evidence type="ECO:0000256" key="2">
    <source>
        <dbReference type="ARBA" id="ARBA00014887"/>
    </source>
</evidence>
<dbReference type="Proteomes" id="UP000270450">
    <property type="component" value="Segment"/>
</dbReference>
<evidence type="ECO:0000256" key="1">
    <source>
        <dbReference type="ARBA" id="ARBA00005905"/>
    </source>
</evidence>
<dbReference type="InterPro" id="IPR009402">
    <property type="entry name" value="Orthopox_A47"/>
</dbReference>
<proteinExistence type="inferred from homology"/>
<evidence type="ECO:0000313" key="3">
    <source>
        <dbReference type="EMBL" id="AUL80335.1"/>
    </source>
</evidence>
<organism evidence="3">
    <name type="scientific">Vaccinia virus</name>
    <name type="common">VACV</name>
    <name type="synonym">Orthopoxvirus vaccinia</name>
    <dbReference type="NCBI Taxonomy" id="10245"/>
    <lineage>
        <taxon>Viruses</taxon>
        <taxon>Varidnaviria</taxon>
        <taxon>Bamfordvirae</taxon>
        <taxon>Nucleocytoviricota</taxon>
        <taxon>Pokkesviricetes</taxon>
        <taxon>Chitovirales</taxon>
        <taxon>Poxviridae</taxon>
        <taxon>Chordopoxvirinae</taxon>
        <taxon>Orthopoxvirus</taxon>
    </lineage>
</organism>
<dbReference type="Pfam" id="PF06334">
    <property type="entry name" value="Orthopox_A47"/>
    <property type="match status" value="1"/>
</dbReference>
<dbReference type="EMBL" id="MG012795">
    <property type="protein sequence ID" value="AUL80335.1"/>
    <property type="molecule type" value="Genomic_DNA"/>
</dbReference>
<protein>
    <recommendedName>
        <fullName evidence="2">Protein A47</fullName>
    </recommendedName>
</protein>
<reference evidence="3" key="1">
    <citation type="journal article" date="2018" name="Emerg. Infect. Dis.">
        <title>Ocular Vaccinia Infection in Dairy Worker, Brazil.</title>
        <authorList>
            <person name="Teixeira Lima M."/>
            <person name="Pereira Oliveira G."/>
            <person name="Bretas de Oliveira D."/>
            <person name="Mesquita Vaz S."/>
            <person name="de Souza Trindade G."/>
            <person name="Santos Abrahao J."/>
            <person name="Geessien Kroon E."/>
        </authorList>
    </citation>
    <scope>NUCLEOTIDE SEQUENCE [LARGE SCALE GENOMIC DNA]</scope>
    <source>
        <strain evidence="3">CEyV1</strain>
    </source>
</reference>
<sequence>MSSIKTMMINPFVIEGLMTSLENLDPDNKMSYSSVRILGEFDIINISDNEAAFEFINSVLKSLLLLNTRQLKLLEYSISTDLLYAHITALEYIIKNTFNVPERQLIMRGQYLTPIFSGLLKYAGLTIKSNILMWNKQFIKPVFDLYTTIRLLHCDTESYKVIGMG</sequence>